<evidence type="ECO:0000256" key="8">
    <source>
        <dbReference type="ARBA" id="ARBA00023136"/>
    </source>
</evidence>
<evidence type="ECO:0000256" key="2">
    <source>
        <dbReference type="ARBA" id="ARBA00007783"/>
    </source>
</evidence>
<feature type="transmembrane region" description="Helical" evidence="9">
    <location>
        <begin position="68"/>
        <end position="84"/>
    </location>
</feature>
<feature type="transmembrane region" description="Helical" evidence="9">
    <location>
        <begin position="39"/>
        <end position="62"/>
    </location>
</feature>
<keyword evidence="12" id="KW-1185">Reference proteome</keyword>
<evidence type="ECO:0000313" key="11">
    <source>
        <dbReference type="EMBL" id="SEQ77184.1"/>
    </source>
</evidence>
<sequence length="268" mass="31042">MQKTIMKNYLKEIIKRKDLLYYLVKSGLKAEHRNSYLGYFWWLLDPLLNVLVYYFLVVIVLGRENDDFNYAVFLVIGLVAWRWISSSINSASKSILRYSTIINQVYLPKSIFPLSFTISQLFNFLFGLIVVALFLAFNGIVPGWEIIFLPLIILVTLVFLMAIGFVLGYVNVFVRDIDNVMTHIIRIFFYASPIIWEGGRLKGSEYNLDWIVDYNPIAVIVNSYRDILMFNTTPNFVGLGIIFVVSSIVAITMLYHYSKNEHKIIKAL</sequence>
<feature type="transmembrane region" description="Helical" evidence="9">
    <location>
        <begin position="236"/>
        <end position="257"/>
    </location>
</feature>
<keyword evidence="4 9" id="KW-1003">Cell membrane</keyword>
<protein>
    <recommendedName>
        <fullName evidence="9">Transport permease protein</fullName>
    </recommendedName>
</protein>
<dbReference type="GO" id="GO:0005886">
    <property type="term" value="C:plasma membrane"/>
    <property type="evidence" value="ECO:0007669"/>
    <property type="project" value="UniProtKB-SubCell"/>
</dbReference>
<comment type="subcellular location">
    <subcellularLocation>
        <location evidence="1">Cell inner membrane</location>
        <topology evidence="1">Multi-pass membrane protein</topology>
    </subcellularLocation>
    <subcellularLocation>
        <location evidence="9">Cell membrane</location>
        <topology evidence="9">Multi-pass membrane protein</topology>
    </subcellularLocation>
</comment>
<comment type="caution">
    <text evidence="9">Lacks conserved residue(s) required for the propagation of feature annotation.</text>
</comment>
<evidence type="ECO:0000313" key="12">
    <source>
        <dbReference type="Proteomes" id="UP000199427"/>
    </source>
</evidence>
<comment type="similarity">
    <text evidence="2 9">Belongs to the ABC-2 integral membrane protein family.</text>
</comment>
<evidence type="ECO:0000256" key="5">
    <source>
        <dbReference type="ARBA" id="ARBA00022519"/>
    </source>
</evidence>
<keyword evidence="3 9" id="KW-0813">Transport</keyword>
<dbReference type="Pfam" id="PF01061">
    <property type="entry name" value="ABC2_membrane"/>
    <property type="match status" value="1"/>
</dbReference>
<feature type="transmembrane region" description="Helical" evidence="9">
    <location>
        <begin position="121"/>
        <end position="141"/>
    </location>
</feature>
<feature type="transmembrane region" description="Helical" evidence="9">
    <location>
        <begin position="147"/>
        <end position="170"/>
    </location>
</feature>
<gene>
    <name evidence="11" type="ORF">SAMN05216362_12617</name>
</gene>
<name>A0A1H9IRH3_9BACI</name>
<evidence type="ECO:0000256" key="3">
    <source>
        <dbReference type="ARBA" id="ARBA00022448"/>
    </source>
</evidence>
<dbReference type="Proteomes" id="UP000199427">
    <property type="component" value="Unassembled WGS sequence"/>
</dbReference>
<evidence type="ECO:0000256" key="7">
    <source>
        <dbReference type="ARBA" id="ARBA00022989"/>
    </source>
</evidence>
<dbReference type="PANTHER" id="PTHR30413:SF8">
    <property type="entry name" value="TRANSPORT PERMEASE PROTEIN"/>
    <property type="match status" value="1"/>
</dbReference>
<dbReference type="STRING" id="571933.SAMN05216362_12617"/>
<keyword evidence="8 9" id="KW-0472">Membrane</keyword>
<reference evidence="11 12" key="1">
    <citation type="submission" date="2016-10" db="EMBL/GenBank/DDBJ databases">
        <authorList>
            <person name="de Groot N.N."/>
        </authorList>
    </citation>
    <scope>NUCLEOTIDE SEQUENCE [LARGE SCALE GENOMIC DNA]</scope>
    <source>
        <strain evidence="11 12">DSM 21633</strain>
    </source>
</reference>
<dbReference type="InterPro" id="IPR047817">
    <property type="entry name" value="ABC2_TM_bact-type"/>
</dbReference>
<evidence type="ECO:0000256" key="4">
    <source>
        <dbReference type="ARBA" id="ARBA00022475"/>
    </source>
</evidence>
<accession>A0A1H9IRH3</accession>
<feature type="domain" description="ABC transmembrane type-2" evidence="10">
    <location>
        <begin position="37"/>
        <end position="260"/>
    </location>
</feature>
<evidence type="ECO:0000256" key="1">
    <source>
        <dbReference type="ARBA" id="ARBA00004429"/>
    </source>
</evidence>
<keyword evidence="5" id="KW-0997">Cell inner membrane</keyword>
<dbReference type="GO" id="GO:0140359">
    <property type="term" value="F:ABC-type transporter activity"/>
    <property type="evidence" value="ECO:0007669"/>
    <property type="project" value="InterPro"/>
</dbReference>
<keyword evidence="6 9" id="KW-0812">Transmembrane</keyword>
<dbReference type="GO" id="GO:0015920">
    <property type="term" value="P:lipopolysaccharide transport"/>
    <property type="evidence" value="ECO:0007669"/>
    <property type="project" value="TreeGrafter"/>
</dbReference>
<evidence type="ECO:0000256" key="9">
    <source>
        <dbReference type="RuleBase" id="RU361157"/>
    </source>
</evidence>
<keyword evidence="7 9" id="KW-1133">Transmembrane helix</keyword>
<dbReference type="EMBL" id="FOES01000026">
    <property type="protein sequence ID" value="SEQ77184.1"/>
    <property type="molecule type" value="Genomic_DNA"/>
</dbReference>
<evidence type="ECO:0000256" key="6">
    <source>
        <dbReference type="ARBA" id="ARBA00022692"/>
    </source>
</evidence>
<dbReference type="InterPro" id="IPR013525">
    <property type="entry name" value="ABC2_TM"/>
</dbReference>
<dbReference type="PROSITE" id="PS51012">
    <property type="entry name" value="ABC_TM2"/>
    <property type="match status" value="1"/>
</dbReference>
<dbReference type="AlphaFoldDB" id="A0A1H9IRH3"/>
<evidence type="ECO:0000259" key="10">
    <source>
        <dbReference type="PROSITE" id="PS51012"/>
    </source>
</evidence>
<dbReference type="PANTHER" id="PTHR30413">
    <property type="entry name" value="INNER MEMBRANE TRANSPORT PERMEASE"/>
    <property type="match status" value="1"/>
</dbReference>
<organism evidence="11 12">
    <name type="scientific">Piscibacillus halophilus</name>
    <dbReference type="NCBI Taxonomy" id="571933"/>
    <lineage>
        <taxon>Bacteria</taxon>
        <taxon>Bacillati</taxon>
        <taxon>Bacillota</taxon>
        <taxon>Bacilli</taxon>
        <taxon>Bacillales</taxon>
        <taxon>Bacillaceae</taxon>
        <taxon>Piscibacillus</taxon>
    </lineage>
</organism>
<proteinExistence type="inferred from homology"/>